<sequence>MDKELIHNLEKALAYKKNTRISVPTYGAFFTMIQSYFDLNWAKKRHHCF</sequence>
<comment type="caution">
    <text evidence="1">The sequence shown here is derived from an EMBL/GenBank/DDBJ whole genome shotgun (WGS) entry which is preliminary data.</text>
</comment>
<evidence type="ECO:0000313" key="2">
    <source>
        <dbReference type="Proteomes" id="UP000838308"/>
    </source>
</evidence>
<gene>
    <name evidence="1" type="ORF">BACCIP111895_03077</name>
</gene>
<proteinExistence type="predicted"/>
<dbReference type="EMBL" id="CALBWS010000021">
    <property type="protein sequence ID" value="CAH2715893.1"/>
    <property type="molecule type" value="Genomic_DNA"/>
</dbReference>
<accession>A0ABM9EUK6</accession>
<evidence type="ECO:0000313" key="1">
    <source>
        <dbReference type="EMBL" id="CAH2715893.1"/>
    </source>
</evidence>
<protein>
    <submittedName>
        <fullName evidence="1">Uncharacterized protein</fullName>
    </submittedName>
</protein>
<dbReference type="Proteomes" id="UP000838308">
    <property type="component" value="Unassembled WGS sequence"/>
</dbReference>
<name>A0ABM9EUK6_9BACI</name>
<reference evidence="1" key="1">
    <citation type="submission" date="2022-04" db="EMBL/GenBank/DDBJ databases">
        <authorList>
            <person name="Criscuolo A."/>
        </authorList>
    </citation>
    <scope>NUCLEOTIDE SEQUENCE</scope>
    <source>
        <strain evidence="1">CIP111895</strain>
    </source>
</reference>
<dbReference type="RefSeq" id="WP_248736167.1">
    <property type="nucleotide sequence ID" value="NZ_CALBWS010000021.1"/>
</dbReference>
<keyword evidence="2" id="KW-1185">Reference proteome</keyword>
<organism evidence="1 2">
    <name type="scientific">Neobacillus rhizosphaerae</name>
    <dbReference type="NCBI Taxonomy" id="2880965"/>
    <lineage>
        <taxon>Bacteria</taxon>
        <taxon>Bacillati</taxon>
        <taxon>Bacillota</taxon>
        <taxon>Bacilli</taxon>
        <taxon>Bacillales</taxon>
        <taxon>Bacillaceae</taxon>
        <taxon>Neobacillus</taxon>
    </lineage>
</organism>